<dbReference type="InterPro" id="IPR051621">
    <property type="entry name" value="T2SS_protein_J"/>
</dbReference>
<comment type="subcellular location">
    <subcellularLocation>
        <location evidence="1">Cell inner membrane</location>
        <topology evidence="1">Single-pass membrane protein</topology>
    </subcellularLocation>
</comment>
<proteinExistence type="predicted"/>
<dbReference type="EMBL" id="CP007028">
    <property type="protein sequence ID" value="AHE96248.1"/>
    <property type="molecule type" value="Genomic_DNA"/>
</dbReference>
<dbReference type="PANTHER" id="PTHR39583:SF2">
    <property type="entry name" value="TYPE II SECRETION SYSTEM PROTEIN J"/>
    <property type="match status" value="1"/>
</dbReference>
<name>W0DGV5_9AQUI</name>
<sequence>MGGLAMRQQKGFTLIELLVVIAIIAILASLAIPQYLRYQRQARVSSYAEPIARGCLMDLAAYCMENAGQTVNPILGSTSPLPNCRNTTVSTAGGNVNLTSSATSVTCGSDGTVNLGTATGGGITATLDTAPGFRARCFAQDQSVRCTVEAQ</sequence>
<dbReference type="Gene3D" id="3.30.700.10">
    <property type="entry name" value="Glycoprotein, Type 4 Pilin"/>
    <property type="match status" value="1"/>
</dbReference>
<evidence type="ECO:0000313" key="10">
    <source>
        <dbReference type="Proteomes" id="UP000018914"/>
    </source>
</evidence>
<evidence type="ECO:0000256" key="4">
    <source>
        <dbReference type="ARBA" id="ARBA00022519"/>
    </source>
</evidence>
<keyword evidence="7 8" id="KW-0472">Membrane</keyword>
<evidence type="ECO:0000256" key="6">
    <source>
        <dbReference type="ARBA" id="ARBA00022989"/>
    </source>
</evidence>
<dbReference type="AlphaFoldDB" id="W0DGV5"/>
<dbReference type="HOGENOM" id="CLU_150096_0_0_0"/>
<dbReference type="eggNOG" id="COG4969">
    <property type="taxonomic scope" value="Bacteria"/>
</dbReference>
<keyword evidence="4" id="KW-0997">Cell inner membrane</keyword>
<evidence type="ECO:0000256" key="5">
    <source>
        <dbReference type="ARBA" id="ARBA00022692"/>
    </source>
</evidence>
<evidence type="ECO:0000256" key="1">
    <source>
        <dbReference type="ARBA" id="ARBA00004377"/>
    </source>
</evidence>
<dbReference type="NCBIfam" id="TIGR02532">
    <property type="entry name" value="IV_pilin_GFxxxE"/>
    <property type="match status" value="1"/>
</dbReference>
<dbReference type="Proteomes" id="UP000018914">
    <property type="component" value="Chromosome"/>
</dbReference>
<dbReference type="InterPro" id="IPR012902">
    <property type="entry name" value="N_methyl_site"/>
</dbReference>
<evidence type="ECO:0000256" key="7">
    <source>
        <dbReference type="ARBA" id="ARBA00023136"/>
    </source>
</evidence>
<organism evidence="10">
    <name type="scientific">Thermocrinis ruber</name>
    <dbReference type="NCBI Taxonomy" id="75906"/>
    <lineage>
        <taxon>Bacteria</taxon>
        <taxon>Pseudomonadati</taxon>
        <taxon>Aquificota</taxon>
        <taxon>Aquificia</taxon>
        <taxon>Aquificales</taxon>
        <taxon>Aquificaceae</taxon>
        <taxon>Thermocrinis</taxon>
    </lineage>
</organism>
<dbReference type="KEGG" id="trd:THERU_05780"/>
<dbReference type="SUPFAM" id="SSF54523">
    <property type="entry name" value="Pili subunits"/>
    <property type="match status" value="1"/>
</dbReference>
<dbReference type="GO" id="GO:0005886">
    <property type="term" value="C:plasma membrane"/>
    <property type="evidence" value="ECO:0007669"/>
    <property type="project" value="UniProtKB-SubCell"/>
</dbReference>
<dbReference type="InterPro" id="IPR045584">
    <property type="entry name" value="Pilin-like"/>
</dbReference>
<dbReference type="PROSITE" id="PS00409">
    <property type="entry name" value="PROKAR_NTER_METHYL"/>
    <property type="match status" value="1"/>
</dbReference>
<dbReference type="Pfam" id="PF07963">
    <property type="entry name" value="N_methyl"/>
    <property type="match status" value="1"/>
</dbReference>
<keyword evidence="2" id="KW-1003">Cell membrane</keyword>
<dbReference type="STRING" id="75906.THERU_05780"/>
<keyword evidence="3" id="KW-0488">Methylation</keyword>
<feature type="transmembrane region" description="Helical" evidence="8">
    <location>
        <begin position="12"/>
        <end position="36"/>
    </location>
</feature>
<reference evidence="9 10" key="1">
    <citation type="submission" date="2013-12" db="EMBL/GenBank/DDBJ databases">
        <authorList>
            <consortium name="DOE Joint Genome Institute"/>
            <person name="Eisen J."/>
            <person name="Huntemann M."/>
            <person name="Han J."/>
            <person name="Chen A."/>
            <person name="Kyrpides N."/>
            <person name="Mavromatis K."/>
            <person name="Markowitz V."/>
            <person name="Palaniappan K."/>
            <person name="Ivanova N."/>
            <person name="Schaumberg A."/>
            <person name="Pati A."/>
            <person name="Liolios K."/>
            <person name="Nordberg H.P."/>
            <person name="Cantor M.N."/>
            <person name="Hua S.X."/>
            <person name="Woyke T."/>
        </authorList>
    </citation>
    <scope>NUCLEOTIDE SEQUENCE [LARGE SCALE GENOMIC DNA]</scope>
    <source>
        <strain evidence="9 10">DSM 23557</strain>
    </source>
</reference>
<keyword evidence="10" id="KW-1185">Reference proteome</keyword>
<keyword evidence="5 8" id="KW-0812">Transmembrane</keyword>
<evidence type="ECO:0000256" key="8">
    <source>
        <dbReference type="SAM" id="Phobius"/>
    </source>
</evidence>
<evidence type="ECO:0000256" key="2">
    <source>
        <dbReference type="ARBA" id="ARBA00022475"/>
    </source>
</evidence>
<dbReference type="OrthoDB" id="15458at2"/>
<evidence type="ECO:0000313" key="9">
    <source>
        <dbReference type="EMBL" id="AHE96248.1"/>
    </source>
</evidence>
<gene>
    <name evidence="9" type="ORF">THERU_05780</name>
</gene>
<accession>W0DGV5</accession>
<dbReference type="PANTHER" id="PTHR39583">
    <property type="entry name" value="TYPE II SECRETION SYSTEM PROTEIN J-RELATED"/>
    <property type="match status" value="1"/>
</dbReference>
<evidence type="ECO:0000256" key="3">
    <source>
        <dbReference type="ARBA" id="ARBA00022481"/>
    </source>
</evidence>
<keyword evidence="6 8" id="KW-1133">Transmembrane helix</keyword>
<protein>
    <submittedName>
        <fullName evidence="9">Fimbrial protein</fullName>
    </submittedName>
</protein>